<evidence type="ECO:0000256" key="6">
    <source>
        <dbReference type="ARBA" id="ARBA00022989"/>
    </source>
</evidence>
<dbReference type="PANTHER" id="PTHR30477:SF3">
    <property type="entry name" value="METAL TRANSPORT SYSTEM MEMBRANE PROTEIN CT_069-RELATED"/>
    <property type="match status" value="1"/>
</dbReference>
<dbReference type="AlphaFoldDB" id="H8GET7"/>
<dbReference type="InterPro" id="IPR001626">
    <property type="entry name" value="ABC_TroCD"/>
</dbReference>
<dbReference type="SUPFAM" id="SSF81345">
    <property type="entry name" value="ABC transporter involved in vitamin B12 uptake, BtuC"/>
    <property type="match status" value="1"/>
</dbReference>
<protein>
    <submittedName>
        <fullName evidence="10">ABC-type Mn2+/Zn2+ transport system, permease component</fullName>
    </submittedName>
</protein>
<evidence type="ECO:0000256" key="4">
    <source>
        <dbReference type="ARBA" id="ARBA00022475"/>
    </source>
</evidence>
<feature type="transmembrane region" description="Helical" evidence="9">
    <location>
        <begin position="256"/>
        <end position="278"/>
    </location>
</feature>
<evidence type="ECO:0000256" key="3">
    <source>
        <dbReference type="ARBA" id="ARBA00022448"/>
    </source>
</evidence>
<organism evidence="10 11">
    <name type="scientific">Saccharomonospora azurea NA-128</name>
    <dbReference type="NCBI Taxonomy" id="882081"/>
    <lineage>
        <taxon>Bacteria</taxon>
        <taxon>Bacillati</taxon>
        <taxon>Actinomycetota</taxon>
        <taxon>Actinomycetes</taxon>
        <taxon>Pseudonocardiales</taxon>
        <taxon>Pseudonocardiaceae</taxon>
        <taxon>Saccharomonospora</taxon>
    </lineage>
</organism>
<sequence>MIEAVLAGLPLSYPDAVVVVGTAVVGFVAGILGPLAVLRRRSMFGDAMSHGTLAGVAVAFLATGAKVPEVLLLGATASAALAAFAMIALERVGRLRPDAAIGVVLSVSLSLGIVLITHIAASGNSSQAGLTNYLLGQTAGMSERDIVVALVLGAVGLAVVTVGFRLLRSAAFDPGFTSVAGVPTWVVDAVGTGLLALAVVLGVRTVGAILMVALLVAPVVAARQVTKRLSALVPLSGALGAACGALGGVLSGRAELPAGPVIVLLATGVALLSVVFAPRRGVLARIRRGRTERAT</sequence>
<keyword evidence="11" id="KW-1185">Reference proteome</keyword>
<dbReference type="Pfam" id="PF00950">
    <property type="entry name" value="ABC-3"/>
    <property type="match status" value="1"/>
</dbReference>
<evidence type="ECO:0000256" key="9">
    <source>
        <dbReference type="SAM" id="Phobius"/>
    </source>
</evidence>
<name>H8GET7_9PSEU</name>
<comment type="similarity">
    <text evidence="2 8">Belongs to the ABC-3 integral membrane protein family.</text>
</comment>
<comment type="subcellular location">
    <subcellularLocation>
        <location evidence="1 8">Cell membrane</location>
        <topology evidence="1 8">Multi-pass membrane protein</topology>
    </subcellularLocation>
</comment>
<dbReference type="EMBL" id="CM001466">
    <property type="protein sequence ID" value="EHY89998.1"/>
    <property type="molecule type" value="Genomic_DNA"/>
</dbReference>
<evidence type="ECO:0000313" key="10">
    <source>
        <dbReference type="EMBL" id="EHY89998.1"/>
    </source>
</evidence>
<keyword evidence="7 9" id="KW-0472">Membrane</keyword>
<keyword evidence="4" id="KW-1003">Cell membrane</keyword>
<evidence type="ECO:0000313" key="11">
    <source>
        <dbReference type="Proteomes" id="UP000004705"/>
    </source>
</evidence>
<dbReference type="Gene3D" id="1.10.3470.10">
    <property type="entry name" value="ABC transporter involved in vitamin B12 uptake, BtuC"/>
    <property type="match status" value="1"/>
</dbReference>
<feature type="transmembrane region" description="Helical" evidence="9">
    <location>
        <begin position="101"/>
        <end position="121"/>
    </location>
</feature>
<evidence type="ECO:0000256" key="2">
    <source>
        <dbReference type="ARBA" id="ARBA00008034"/>
    </source>
</evidence>
<gene>
    <name evidence="10" type="ORF">SacazDRAFT_03116</name>
</gene>
<evidence type="ECO:0000256" key="8">
    <source>
        <dbReference type="RuleBase" id="RU003943"/>
    </source>
</evidence>
<accession>H8GET7</accession>
<dbReference type="PANTHER" id="PTHR30477">
    <property type="entry name" value="ABC-TRANSPORTER METAL-BINDING PROTEIN"/>
    <property type="match status" value="1"/>
</dbReference>
<keyword evidence="5 8" id="KW-0812">Transmembrane</keyword>
<dbReference type="HOGENOM" id="CLU_028808_0_0_11"/>
<evidence type="ECO:0000256" key="1">
    <source>
        <dbReference type="ARBA" id="ARBA00004651"/>
    </source>
</evidence>
<dbReference type="GO" id="GO:0055085">
    <property type="term" value="P:transmembrane transport"/>
    <property type="evidence" value="ECO:0007669"/>
    <property type="project" value="InterPro"/>
</dbReference>
<keyword evidence="3 8" id="KW-0813">Transport</keyword>
<dbReference type="CDD" id="cd06550">
    <property type="entry name" value="TM_ABC_iron-siderophores_like"/>
    <property type="match status" value="1"/>
</dbReference>
<reference evidence="10 11" key="1">
    <citation type="journal article" date="2012" name="Stand. Genomic Sci.">
        <title>Genome sequence of the soil bacterium Saccharomonospora azurea type strain (NA-128(T)).</title>
        <authorList>
            <person name="Klenk H.P."/>
            <person name="Held B."/>
            <person name="Lucas S."/>
            <person name="Lapidus A."/>
            <person name="Copeland A."/>
            <person name="Hammon N."/>
            <person name="Pitluck S."/>
            <person name="Goodwin L.A."/>
            <person name="Han C."/>
            <person name="Tapia R."/>
            <person name="Brambilla E.M."/>
            <person name="Potter G."/>
            <person name="Land M."/>
            <person name="Ivanova N."/>
            <person name="Rohde M."/>
            <person name="Goker M."/>
            <person name="Detter J.C."/>
            <person name="Kyrpides N.C."/>
            <person name="Woyke T."/>
        </authorList>
    </citation>
    <scope>NUCLEOTIDE SEQUENCE [LARGE SCALE GENOMIC DNA]</scope>
    <source>
        <strain evidence="10 11">NA-128</strain>
    </source>
</reference>
<dbReference type="InterPro" id="IPR037294">
    <property type="entry name" value="ABC_BtuC-like"/>
</dbReference>
<feature type="transmembrane region" description="Helical" evidence="9">
    <location>
        <begin position="229"/>
        <end position="250"/>
    </location>
</feature>
<feature type="transmembrane region" description="Helical" evidence="9">
    <location>
        <begin position="16"/>
        <end position="38"/>
    </location>
</feature>
<proteinExistence type="inferred from homology"/>
<dbReference type="GO" id="GO:0043190">
    <property type="term" value="C:ATP-binding cassette (ABC) transporter complex"/>
    <property type="evidence" value="ECO:0007669"/>
    <property type="project" value="InterPro"/>
</dbReference>
<feature type="transmembrane region" description="Helical" evidence="9">
    <location>
        <begin position="146"/>
        <end position="167"/>
    </location>
</feature>
<keyword evidence="6 9" id="KW-1133">Transmembrane helix</keyword>
<dbReference type="RefSeq" id="WP_005443115.1">
    <property type="nucleotide sequence ID" value="NZ_CM001466.1"/>
</dbReference>
<evidence type="ECO:0000256" key="5">
    <source>
        <dbReference type="ARBA" id="ARBA00022692"/>
    </source>
</evidence>
<dbReference type="GO" id="GO:0010043">
    <property type="term" value="P:response to zinc ion"/>
    <property type="evidence" value="ECO:0007669"/>
    <property type="project" value="TreeGrafter"/>
</dbReference>
<feature type="transmembrane region" description="Helical" evidence="9">
    <location>
        <begin position="71"/>
        <end position="89"/>
    </location>
</feature>
<dbReference type="Proteomes" id="UP000004705">
    <property type="component" value="Chromosome"/>
</dbReference>
<dbReference type="OrthoDB" id="1016457at2"/>
<evidence type="ECO:0000256" key="7">
    <source>
        <dbReference type="ARBA" id="ARBA00023136"/>
    </source>
</evidence>
<feature type="transmembrane region" description="Helical" evidence="9">
    <location>
        <begin position="205"/>
        <end position="222"/>
    </location>
</feature>